<evidence type="ECO:0000259" key="5">
    <source>
        <dbReference type="PROSITE" id="PS50846"/>
    </source>
</evidence>
<dbReference type="EMBL" id="OZ075115">
    <property type="protein sequence ID" value="CAL5065941.1"/>
    <property type="molecule type" value="Genomic_DNA"/>
</dbReference>
<feature type="region of interest" description="Disordered" evidence="4">
    <location>
        <begin position="199"/>
        <end position="298"/>
    </location>
</feature>
<feature type="compositionally biased region" description="Basic and acidic residues" evidence="4">
    <location>
        <begin position="232"/>
        <end position="288"/>
    </location>
</feature>
<dbReference type="CDD" id="cd00371">
    <property type="entry name" value="HMA"/>
    <property type="match status" value="2"/>
</dbReference>
<evidence type="ECO:0000256" key="4">
    <source>
        <dbReference type="SAM" id="MobiDB-lite"/>
    </source>
</evidence>
<evidence type="ECO:0000313" key="6">
    <source>
        <dbReference type="EMBL" id="CAL5065941.1"/>
    </source>
</evidence>
<name>A0ABC9F0D7_9POAL</name>
<dbReference type="GO" id="GO:0046872">
    <property type="term" value="F:metal ion binding"/>
    <property type="evidence" value="ECO:0007669"/>
    <property type="project" value="UniProtKB-KW"/>
</dbReference>
<organism evidence="6 7">
    <name type="scientific">Urochloa decumbens</name>
    <dbReference type="NCBI Taxonomy" id="240449"/>
    <lineage>
        <taxon>Eukaryota</taxon>
        <taxon>Viridiplantae</taxon>
        <taxon>Streptophyta</taxon>
        <taxon>Embryophyta</taxon>
        <taxon>Tracheophyta</taxon>
        <taxon>Spermatophyta</taxon>
        <taxon>Magnoliopsida</taxon>
        <taxon>Liliopsida</taxon>
        <taxon>Poales</taxon>
        <taxon>Poaceae</taxon>
        <taxon>PACMAD clade</taxon>
        <taxon>Panicoideae</taxon>
        <taxon>Panicodae</taxon>
        <taxon>Paniceae</taxon>
        <taxon>Melinidinae</taxon>
        <taxon>Urochloa</taxon>
    </lineage>
</organism>
<feature type="region of interest" description="Disordered" evidence="4">
    <location>
        <begin position="1"/>
        <end position="27"/>
    </location>
</feature>
<protein>
    <recommendedName>
        <fullName evidence="5">HMA domain-containing protein</fullName>
    </recommendedName>
</protein>
<dbReference type="InterPro" id="IPR006121">
    <property type="entry name" value="HMA_dom"/>
</dbReference>
<keyword evidence="7" id="KW-1185">Reference proteome</keyword>
<comment type="similarity">
    <text evidence="3">Belongs to the HIPP family.</text>
</comment>
<evidence type="ECO:0000313" key="7">
    <source>
        <dbReference type="Proteomes" id="UP001497457"/>
    </source>
</evidence>
<dbReference type="PANTHER" id="PTHR46195:SF7">
    <property type="entry name" value="OS07G0298900 PROTEIN"/>
    <property type="match status" value="1"/>
</dbReference>
<sequence length="396" mass="42398">MAKGTNLEGGDGAPKAPGKGGGAPAAGEEEVVIRASVHCDDCGRKLRRSLQRIDGVGEVSVDSNTNTVVVRGRKVVENAREAVRIVEKRTGRKAVLLSPAPEKLPPPPAKKTKKDDAGNKGVNELPEIDMKMVVVLRMNLHCDACCEEIKRRILRIKGVEDVVPHLKSSQMMVKGTVEPATLVGFIHKCTGRKSAIFRAEPLDPLPPPPKSPPAAEAAETKKDNPTPTENTAEEKNKQDDGKKEEEPQQEETKGGGGEENKEKPADGGDGRGAGEEKDEEAHGGEAGKDAGGGAGDGVVVEEHKKDDHLFAAVPLPAGVVTVPAPETAAVNSVARYYSSSYPPPPSYYTYPHPSYYQYQYPQQYYPPYPYACGGHGMYGYPPEAFTEENPNACAIV</sequence>
<evidence type="ECO:0000256" key="2">
    <source>
        <dbReference type="ARBA" id="ARBA00023289"/>
    </source>
</evidence>
<feature type="domain" description="HMA" evidence="5">
    <location>
        <begin position="131"/>
        <end position="194"/>
    </location>
</feature>
<dbReference type="Proteomes" id="UP001497457">
    <property type="component" value="Chromosome 5rd"/>
</dbReference>
<keyword evidence="2" id="KW-0449">Lipoprotein</keyword>
<feature type="region of interest" description="Disordered" evidence="4">
    <location>
        <begin position="94"/>
        <end position="122"/>
    </location>
</feature>
<evidence type="ECO:0000256" key="3">
    <source>
        <dbReference type="ARBA" id="ARBA00024045"/>
    </source>
</evidence>
<dbReference type="PROSITE" id="PS50846">
    <property type="entry name" value="HMA_2"/>
    <property type="match status" value="2"/>
</dbReference>
<reference evidence="6" key="1">
    <citation type="submission" date="2024-10" db="EMBL/GenBank/DDBJ databases">
        <authorList>
            <person name="Ryan C."/>
        </authorList>
    </citation>
    <scope>NUCLEOTIDE SEQUENCE [LARGE SCALE GENOMIC DNA]</scope>
</reference>
<evidence type="ECO:0000256" key="1">
    <source>
        <dbReference type="ARBA" id="ARBA00022723"/>
    </source>
</evidence>
<dbReference type="InterPro" id="IPR044577">
    <property type="entry name" value="HIPP4/7/8/17/18/19"/>
</dbReference>
<dbReference type="PANTHER" id="PTHR46195">
    <property type="entry name" value="HEAVY METAL-ASSOCIATED ISOPRENYLATED PLANT PROTEIN 7"/>
    <property type="match status" value="1"/>
</dbReference>
<gene>
    <name evidence="6" type="ORF">URODEC1_LOCUS100196</name>
</gene>
<accession>A0ABC9F0D7</accession>
<dbReference type="Pfam" id="PF00403">
    <property type="entry name" value="HMA"/>
    <property type="match status" value="2"/>
</dbReference>
<feature type="compositionally biased region" description="Gly residues" evidence="4">
    <location>
        <begin position="7"/>
        <end position="24"/>
    </location>
</feature>
<dbReference type="Gene3D" id="3.30.70.100">
    <property type="match status" value="2"/>
</dbReference>
<proteinExistence type="inferred from homology"/>
<feature type="compositionally biased region" description="Pro residues" evidence="4">
    <location>
        <begin position="203"/>
        <end position="212"/>
    </location>
</feature>
<feature type="domain" description="HMA" evidence="5">
    <location>
        <begin position="28"/>
        <end position="95"/>
    </location>
</feature>
<dbReference type="SUPFAM" id="SSF55008">
    <property type="entry name" value="HMA, heavy metal-associated domain"/>
    <property type="match status" value="2"/>
</dbReference>
<dbReference type="InterPro" id="IPR036163">
    <property type="entry name" value="HMA_dom_sf"/>
</dbReference>
<dbReference type="AlphaFoldDB" id="A0ABC9F0D7"/>
<keyword evidence="2" id="KW-0636">Prenylation</keyword>
<keyword evidence="1" id="KW-0479">Metal-binding</keyword>